<evidence type="ECO:0000256" key="2">
    <source>
        <dbReference type="ARBA" id="ARBA00022980"/>
    </source>
</evidence>
<dbReference type="PANTHER" id="PTHR19836">
    <property type="entry name" value="30S RIBOSOMAL PROTEIN S14"/>
    <property type="match status" value="1"/>
</dbReference>
<comment type="similarity">
    <text evidence="1">Belongs to the universal ribosomal protein uS14 family.</text>
</comment>
<dbReference type="InterPro" id="IPR001209">
    <property type="entry name" value="Ribosomal_uS14"/>
</dbReference>
<keyword evidence="4" id="KW-0496">Mitochondrion</keyword>
<gene>
    <name evidence="4" type="primary">rps14</name>
</gene>
<dbReference type="GO" id="GO:0015935">
    <property type="term" value="C:small ribosomal subunit"/>
    <property type="evidence" value="ECO:0007669"/>
    <property type="project" value="TreeGrafter"/>
</dbReference>
<dbReference type="Gene3D" id="1.10.287.1480">
    <property type="match status" value="1"/>
</dbReference>
<proteinExistence type="inferred from homology"/>
<dbReference type="Pfam" id="PF00253">
    <property type="entry name" value="Ribosomal_S14"/>
    <property type="match status" value="1"/>
</dbReference>
<evidence type="ECO:0000313" key="4">
    <source>
        <dbReference type="EMBL" id="QBX98855.1"/>
    </source>
</evidence>
<evidence type="ECO:0000256" key="1">
    <source>
        <dbReference type="ARBA" id="ARBA00009083"/>
    </source>
</evidence>
<keyword evidence="2 4" id="KW-0689">Ribosomal protein</keyword>
<dbReference type="GO" id="GO:0003735">
    <property type="term" value="F:structural constituent of ribosome"/>
    <property type="evidence" value="ECO:0007669"/>
    <property type="project" value="InterPro"/>
</dbReference>
<keyword evidence="3" id="KW-0687">Ribonucleoprotein</keyword>
<dbReference type="FunFam" id="1.10.287.1480:FF:000001">
    <property type="entry name" value="30S ribosomal protein S14"/>
    <property type="match status" value="1"/>
</dbReference>
<sequence length="98" mass="11502">MGRTKKDKNRRKLVARYEVRRRILKHLIYNVGVPLETRMKLVGKLNSLPRNSSRVRVVNRCILTGRSHSVYRFCHLSRIKFRELASQGLLPGVTKTSW</sequence>
<protein>
    <submittedName>
        <fullName evidence="4">Ribosomal protein S14</fullName>
    </submittedName>
</protein>
<dbReference type="GO" id="GO:0006412">
    <property type="term" value="P:translation"/>
    <property type="evidence" value="ECO:0007669"/>
    <property type="project" value="InterPro"/>
</dbReference>
<name>A0A4D6C594_9CHLO</name>
<dbReference type="SUPFAM" id="SSF57716">
    <property type="entry name" value="Glucocorticoid receptor-like (DNA-binding domain)"/>
    <property type="match status" value="1"/>
</dbReference>
<geneLocation type="mitochondrion" evidence="4"/>
<dbReference type="PANTHER" id="PTHR19836:SF19">
    <property type="entry name" value="SMALL RIBOSOMAL SUBUNIT PROTEIN US14M"/>
    <property type="match status" value="1"/>
</dbReference>
<dbReference type="EMBL" id="MK086009">
    <property type="protein sequence ID" value="QBX98855.1"/>
    <property type="molecule type" value="Genomic_DNA"/>
</dbReference>
<evidence type="ECO:0000256" key="3">
    <source>
        <dbReference type="ARBA" id="ARBA00023274"/>
    </source>
</evidence>
<accession>A0A4D6C594</accession>
<dbReference type="GO" id="GO:0005737">
    <property type="term" value="C:cytoplasm"/>
    <property type="evidence" value="ECO:0007669"/>
    <property type="project" value="UniProtKB-ARBA"/>
</dbReference>
<reference evidence="4" key="1">
    <citation type="journal article" date="2019" name="Genome Biol. Evol.">
        <title>Tracing the Evolution of the Plastome and Mitogenome in the Chloropicophyceae Uncovered Convergent tRNA Gene Losses and a Variant Plastid Genetic Code.</title>
        <authorList>
            <person name="Turmel M."/>
            <person name="Dos Santos A.L."/>
            <person name="Otis C."/>
            <person name="Sergerie R."/>
            <person name="Lemieux C."/>
        </authorList>
    </citation>
    <scope>NUCLEOTIDE SEQUENCE</scope>
</reference>
<organism evidence="4">
    <name type="scientific">Chloropicon sp. RCC4434</name>
    <dbReference type="NCBI Taxonomy" id="2565277"/>
    <lineage>
        <taxon>Eukaryota</taxon>
        <taxon>Viridiplantae</taxon>
        <taxon>Chlorophyta</taxon>
        <taxon>Chloropicophyceae</taxon>
        <taxon>Chloropicales</taxon>
        <taxon>Chloropicaceae</taxon>
        <taxon>Chloropicon</taxon>
    </lineage>
</organism>
<dbReference type="NCBIfam" id="NF006477">
    <property type="entry name" value="PRK08881.1"/>
    <property type="match status" value="1"/>
</dbReference>
<dbReference type="AlphaFoldDB" id="A0A4D6C594"/>